<dbReference type="SUPFAM" id="SSF47413">
    <property type="entry name" value="lambda repressor-like DNA-binding domains"/>
    <property type="match status" value="1"/>
</dbReference>
<reference evidence="5 6" key="1">
    <citation type="submission" date="2018-09" db="EMBL/GenBank/DDBJ databases">
        <title>YIM 75000 draft genome.</title>
        <authorList>
            <person name="Tang S."/>
            <person name="Feng Y."/>
        </authorList>
    </citation>
    <scope>NUCLEOTIDE SEQUENCE [LARGE SCALE GENOMIC DNA]</scope>
    <source>
        <strain evidence="5 6">YIM 75000</strain>
    </source>
</reference>
<dbReference type="Gene3D" id="1.10.260.40">
    <property type="entry name" value="lambda repressor-like DNA-binding domains"/>
    <property type="match status" value="1"/>
</dbReference>
<dbReference type="Pfam" id="PF13377">
    <property type="entry name" value="Peripla_BP_3"/>
    <property type="match status" value="1"/>
</dbReference>
<accession>A0A3A3Z2A0</accession>
<dbReference type="Pfam" id="PF00356">
    <property type="entry name" value="LacI"/>
    <property type="match status" value="1"/>
</dbReference>
<dbReference type="PANTHER" id="PTHR30146">
    <property type="entry name" value="LACI-RELATED TRANSCRIPTIONAL REPRESSOR"/>
    <property type="match status" value="1"/>
</dbReference>
<dbReference type="RefSeq" id="WP_119949525.1">
    <property type="nucleotide sequence ID" value="NZ_QZEZ01000002.1"/>
</dbReference>
<evidence type="ECO:0000313" key="6">
    <source>
        <dbReference type="Proteomes" id="UP000265614"/>
    </source>
</evidence>
<dbReference type="InterPro" id="IPR028082">
    <property type="entry name" value="Peripla_BP_I"/>
</dbReference>
<evidence type="ECO:0000256" key="1">
    <source>
        <dbReference type="ARBA" id="ARBA00023015"/>
    </source>
</evidence>
<dbReference type="EMBL" id="QZEZ01000002">
    <property type="protein sequence ID" value="RJK96809.1"/>
    <property type="molecule type" value="Genomic_DNA"/>
</dbReference>
<dbReference type="InterPro" id="IPR000843">
    <property type="entry name" value="HTH_LacI"/>
</dbReference>
<evidence type="ECO:0000256" key="2">
    <source>
        <dbReference type="ARBA" id="ARBA00023125"/>
    </source>
</evidence>
<proteinExistence type="predicted"/>
<organism evidence="5 6">
    <name type="scientific">Vallicoccus soli</name>
    <dbReference type="NCBI Taxonomy" id="2339232"/>
    <lineage>
        <taxon>Bacteria</taxon>
        <taxon>Bacillati</taxon>
        <taxon>Actinomycetota</taxon>
        <taxon>Actinomycetes</taxon>
        <taxon>Motilibacterales</taxon>
        <taxon>Vallicoccaceae</taxon>
        <taxon>Vallicoccus</taxon>
    </lineage>
</organism>
<dbReference type="CDD" id="cd06267">
    <property type="entry name" value="PBP1_LacI_sugar_binding-like"/>
    <property type="match status" value="1"/>
</dbReference>
<feature type="domain" description="HTH lacI-type" evidence="4">
    <location>
        <begin position="8"/>
        <end position="62"/>
    </location>
</feature>
<dbReference type="PROSITE" id="PS50932">
    <property type="entry name" value="HTH_LACI_2"/>
    <property type="match status" value="1"/>
</dbReference>
<name>A0A3A3Z2A0_9ACTN</name>
<dbReference type="SUPFAM" id="SSF53822">
    <property type="entry name" value="Periplasmic binding protein-like I"/>
    <property type="match status" value="1"/>
</dbReference>
<dbReference type="GO" id="GO:0003700">
    <property type="term" value="F:DNA-binding transcription factor activity"/>
    <property type="evidence" value="ECO:0007669"/>
    <property type="project" value="TreeGrafter"/>
</dbReference>
<keyword evidence="1" id="KW-0805">Transcription regulation</keyword>
<dbReference type="PANTHER" id="PTHR30146:SF109">
    <property type="entry name" value="HTH-TYPE TRANSCRIPTIONAL REGULATOR GALS"/>
    <property type="match status" value="1"/>
</dbReference>
<evidence type="ECO:0000313" key="5">
    <source>
        <dbReference type="EMBL" id="RJK96809.1"/>
    </source>
</evidence>
<keyword evidence="6" id="KW-1185">Reference proteome</keyword>
<protein>
    <submittedName>
        <fullName evidence="5">LacI family transcriptional regulator</fullName>
    </submittedName>
</protein>
<dbReference type="InterPro" id="IPR046335">
    <property type="entry name" value="LacI/GalR-like_sensor"/>
</dbReference>
<evidence type="ECO:0000256" key="3">
    <source>
        <dbReference type="ARBA" id="ARBA00023163"/>
    </source>
</evidence>
<dbReference type="Proteomes" id="UP000265614">
    <property type="component" value="Unassembled WGS sequence"/>
</dbReference>
<dbReference type="CDD" id="cd01392">
    <property type="entry name" value="HTH_LacI"/>
    <property type="match status" value="1"/>
</dbReference>
<dbReference type="SMART" id="SM00354">
    <property type="entry name" value="HTH_LACI"/>
    <property type="match status" value="1"/>
</dbReference>
<sequence length="342" mass="35139">MPAAASPPTLESVAARAGVSRATAGRVLSGSPRVSEQAREAVLKAAAELSYVPNHAARSLVTRRAGSVAFVVGEEEERFFADPYFAGVLRGVRSEVRGAGVQLVLVVMTTDEERERFATFARGGHVDGAMFVSVHGADPLPAALRAAGVPVVVSGRPYDVPAGRRGAVPYVASDNRGGGRLAARALLARGCGCVATVTGPQDMSAAQDRLAGFLEGLGERGLRPAPGGTQEGDYSRAGGRAAAERLLERVPDVDGVFAANDLMAAGVLDALVARGRRVPEDVAVVGFDDVPVARETSPLLTTVRQDVHGIGAAMARLLLELAAGGDPDPVVLPTGLVARASA</sequence>
<gene>
    <name evidence="5" type="ORF">D5H78_05945</name>
</gene>
<dbReference type="Gene3D" id="3.40.50.2300">
    <property type="match status" value="2"/>
</dbReference>
<comment type="caution">
    <text evidence="5">The sequence shown here is derived from an EMBL/GenBank/DDBJ whole genome shotgun (WGS) entry which is preliminary data.</text>
</comment>
<dbReference type="InterPro" id="IPR010982">
    <property type="entry name" value="Lambda_DNA-bd_dom_sf"/>
</dbReference>
<dbReference type="OrthoDB" id="4268837at2"/>
<keyword evidence="2" id="KW-0238">DNA-binding</keyword>
<evidence type="ECO:0000259" key="4">
    <source>
        <dbReference type="PROSITE" id="PS50932"/>
    </source>
</evidence>
<dbReference type="AlphaFoldDB" id="A0A3A3Z2A0"/>
<dbReference type="GO" id="GO:0000976">
    <property type="term" value="F:transcription cis-regulatory region binding"/>
    <property type="evidence" value="ECO:0007669"/>
    <property type="project" value="TreeGrafter"/>
</dbReference>
<keyword evidence="3" id="KW-0804">Transcription</keyword>